<dbReference type="OrthoDB" id="9780884at2"/>
<dbReference type="EMBL" id="SJPP01000004">
    <property type="protein sequence ID" value="TWU05267.1"/>
    <property type="molecule type" value="Genomic_DNA"/>
</dbReference>
<dbReference type="InterPro" id="IPR029052">
    <property type="entry name" value="Metallo-depent_PP-like"/>
</dbReference>
<gene>
    <name evidence="2" type="ORF">CA54_59550</name>
</gene>
<dbReference type="InterPro" id="IPR004843">
    <property type="entry name" value="Calcineurin-like_PHP"/>
</dbReference>
<organism evidence="2 3">
    <name type="scientific">Symmachiella macrocystis</name>
    <dbReference type="NCBI Taxonomy" id="2527985"/>
    <lineage>
        <taxon>Bacteria</taxon>
        <taxon>Pseudomonadati</taxon>
        <taxon>Planctomycetota</taxon>
        <taxon>Planctomycetia</taxon>
        <taxon>Planctomycetales</taxon>
        <taxon>Planctomycetaceae</taxon>
        <taxon>Symmachiella</taxon>
    </lineage>
</organism>
<evidence type="ECO:0000313" key="2">
    <source>
        <dbReference type="EMBL" id="TWU05267.1"/>
    </source>
</evidence>
<dbReference type="GO" id="GO:0016787">
    <property type="term" value="F:hydrolase activity"/>
    <property type="evidence" value="ECO:0007669"/>
    <property type="project" value="InterPro"/>
</dbReference>
<dbReference type="PANTHER" id="PTHR31302">
    <property type="entry name" value="TRANSMEMBRANE PROTEIN WITH METALLOPHOSPHOESTERASE DOMAIN-RELATED"/>
    <property type="match status" value="1"/>
</dbReference>
<proteinExistence type="predicted"/>
<keyword evidence="3" id="KW-1185">Reference proteome</keyword>
<name>A0A5C6B0G4_9PLAN</name>
<dbReference type="Gene3D" id="3.60.21.10">
    <property type="match status" value="1"/>
</dbReference>
<sequence>MFVGRLTIGNHGPLHVREERLSVRHDACRLMYVSDIHLRPRRSEVLCRQVIESARTTQIDALLLGGDLVDARTELGKLNELVGSLCEIAPVFAVGGNHDRHVGMHRVRDTVVAGGGEWIHSSVVHVTHGARVIAFAGPDVTSIPEGDVRVLCAHNPRIWKKARQNRYDLVLAGHLHGCQVVAFEYQNRLFPGAVFYPYCFLSHQYGAARLVVSRGVSDLVPIRWCCPREVILCHV</sequence>
<dbReference type="InterPro" id="IPR051158">
    <property type="entry name" value="Metallophosphoesterase_sf"/>
</dbReference>
<evidence type="ECO:0000259" key="1">
    <source>
        <dbReference type="Pfam" id="PF00149"/>
    </source>
</evidence>
<dbReference type="AlphaFoldDB" id="A0A5C6B0G4"/>
<dbReference type="Pfam" id="PF00149">
    <property type="entry name" value="Metallophos"/>
    <property type="match status" value="1"/>
</dbReference>
<dbReference type="PANTHER" id="PTHR31302:SF0">
    <property type="entry name" value="TRANSMEMBRANE PROTEIN WITH METALLOPHOSPHOESTERASE DOMAIN"/>
    <property type="match status" value="1"/>
</dbReference>
<comment type="caution">
    <text evidence="2">The sequence shown here is derived from an EMBL/GenBank/DDBJ whole genome shotgun (WGS) entry which is preliminary data.</text>
</comment>
<dbReference type="Proteomes" id="UP000320735">
    <property type="component" value="Unassembled WGS sequence"/>
</dbReference>
<reference evidence="2 3" key="1">
    <citation type="submission" date="2019-02" db="EMBL/GenBank/DDBJ databases">
        <title>Deep-cultivation of Planctomycetes and their phenomic and genomic characterization uncovers novel biology.</title>
        <authorList>
            <person name="Wiegand S."/>
            <person name="Jogler M."/>
            <person name="Boedeker C."/>
            <person name="Pinto D."/>
            <person name="Vollmers J."/>
            <person name="Rivas-Marin E."/>
            <person name="Kohn T."/>
            <person name="Peeters S.H."/>
            <person name="Heuer A."/>
            <person name="Rast P."/>
            <person name="Oberbeckmann S."/>
            <person name="Bunk B."/>
            <person name="Jeske O."/>
            <person name="Meyerdierks A."/>
            <person name="Storesund J.E."/>
            <person name="Kallscheuer N."/>
            <person name="Luecker S."/>
            <person name="Lage O.M."/>
            <person name="Pohl T."/>
            <person name="Merkel B.J."/>
            <person name="Hornburger P."/>
            <person name="Mueller R.-W."/>
            <person name="Bruemmer F."/>
            <person name="Labrenz M."/>
            <person name="Spormann A.M."/>
            <person name="Op Den Camp H."/>
            <person name="Overmann J."/>
            <person name="Amann R."/>
            <person name="Jetten M.S.M."/>
            <person name="Mascher T."/>
            <person name="Medema M.H."/>
            <person name="Devos D.P."/>
            <person name="Kaster A.-K."/>
            <person name="Ovreas L."/>
            <person name="Rohde M."/>
            <person name="Galperin M.Y."/>
            <person name="Jogler C."/>
        </authorList>
    </citation>
    <scope>NUCLEOTIDE SEQUENCE [LARGE SCALE GENOMIC DNA]</scope>
    <source>
        <strain evidence="2 3">CA54</strain>
    </source>
</reference>
<protein>
    <submittedName>
        <fullName evidence="2">Phosphodiesterase YaeI</fullName>
    </submittedName>
</protein>
<evidence type="ECO:0000313" key="3">
    <source>
        <dbReference type="Proteomes" id="UP000320735"/>
    </source>
</evidence>
<accession>A0A5C6B0G4</accession>
<dbReference type="SUPFAM" id="SSF56300">
    <property type="entry name" value="Metallo-dependent phosphatases"/>
    <property type="match status" value="1"/>
</dbReference>
<feature type="domain" description="Calcineurin-like phosphoesterase" evidence="1">
    <location>
        <begin position="29"/>
        <end position="177"/>
    </location>
</feature>